<dbReference type="InterPro" id="IPR055301">
    <property type="entry name" value="Lea14-like_2"/>
</dbReference>
<evidence type="ECO:0000259" key="3">
    <source>
        <dbReference type="Pfam" id="PF03168"/>
    </source>
</evidence>
<gene>
    <name evidence="4" type="ORF">Fmac_010533</name>
</gene>
<protein>
    <recommendedName>
        <fullName evidence="3">Late embryogenesis abundant protein LEA-2 subgroup domain-containing protein</fullName>
    </recommendedName>
</protein>
<dbReference type="EMBL" id="JBGMDY010000004">
    <property type="protein sequence ID" value="KAL2336087.1"/>
    <property type="molecule type" value="Genomic_DNA"/>
</dbReference>
<keyword evidence="2" id="KW-0472">Membrane</keyword>
<dbReference type="PANTHER" id="PTHR31852">
    <property type="entry name" value="LATE EMBRYOGENESIS ABUNDANT (LEA) HYDROXYPROLINE-RICH GLYCOPROTEIN FAMILY"/>
    <property type="match status" value="1"/>
</dbReference>
<comment type="caution">
    <text evidence="4">The sequence shown here is derived from an EMBL/GenBank/DDBJ whole genome shotgun (WGS) entry which is preliminary data.</text>
</comment>
<evidence type="ECO:0000256" key="1">
    <source>
        <dbReference type="SAM" id="MobiDB-lite"/>
    </source>
</evidence>
<evidence type="ECO:0000313" key="4">
    <source>
        <dbReference type="EMBL" id="KAL2336087.1"/>
    </source>
</evidence>
<organism evidence="4 5">
    <name type="scientific">Flemingia macrophylla</name>
    <dbReference type="NCBI Taxonomy" id="520843"/>
    <lineage>
        <taxon>Eukaryota</taxon>
        <taxon>Viridiplantae</taxon>
        <taxon>Streptophyta</taxon>
        <taxon>Embryophyta</taxon>
        <taxon>Tracheophyta</taxon>
        <taxon>Spermatophyta</taxon>
        <taxon>Magnoliopsida</taxon>
        <taxon>eudicotyledons</taxon>
        <taxon>Gunneridae</taxon>
        <taxon>Pentapetalae</taxon>
        <taxon>rosids</taxon>
        <taxon>fabids</taxon>
        <taxon>Fabales</taxon>
        <taxon>Fabaceae</taxon>
        <taxon>Papilionoideae</taxon>
        <taxon>50 kb inversion clade</taxon>
        <taxon>NPAAA clade</taxon>
        <taxon>indigoferoid/millettioid clade</taxon>
        <taxon>Phaseoleae</taxon>
        <taxon>Flemingia</taxon>
    </lineage>
</organism>
<feature type="region of interest" description="Disordered" evidence="1">
    <location>
        <begin position="1"/>
        <end position="33"/>
    </location>
</feature>
<feature type="domain" description="Late embryogenesis abundant protein LEA-2 subgroup" evidence="3">
    <location>
        <begin position="114"/>
        <end position="213"/>
    </location>
</feature>
<proteinExistence type="predicted"/>
<dbReference type="Proteomes" id="UP001603857">
    <property type="component" value="Unassembled WGS sequence"/>
</dbReference>
<name>A0ABD1MJV0_9FABA</name>
<keyword evidence="2" id="KW-1133">Transmembrane helix</keyword>
<sequence length="234" mass="25901">MVEGEQARPLAPSIERQSSDEDDTTHRHQTTKRHRKFIKRCACPLAFLLLLAILIIVMIFTVFRVKDPVIKMNGVTITNLNLVNNATTTTTTPAIGVNLTLPRIGVNLTLIADVSVKNSNAASFRYSNTTTSLYYRGVIVGEARGPPGRAKAWRTIRMNVTVDVITDRVLSSPNFVTDFGSGLFTVSSFSKVPGQVKILKVIKKHVIVSMNCTVTFNISLRAIQEQSCKRKVKL</sequence>
<evidence type="ECO:0000256" key="2">
    <source>
        <dbReference type="SAM" id="Phobius"/>
    </source>
</evidence>
<feature type="transmembrane region" description="Helical" evidence="2">
    <location>
        <begin position="42"/>
        <end position="63"/>
    </location>
</feature>
<dbReference type="AlphaFoldDB" id="A0ABD1MJV0"/>
<dbReference type="InterPro" id="IPR004864">
    <property type="entry name" value="LEA_2"/>
</dbReference>
<evidence type="ECO:0000313" key="5">
    <source>
        <dbReference type="Proteomes" id="UP001603857"/>
    </source>
</evidence>
<reference evidence="4 5" key="1">
    <citation type="submission" date="2024-08" db="EMBL/GenBank/DDBJ databases">
        <title>Insights into the chromosomal genome structure of Flemingia macrophylla.</title>
        <authorList>
            <person name="Ding Y."/>
            <person name="Zhao Y."/>
            <person name="Bi W."/>
            <person name="Wu M."/>
            <person name="Zhao G."/>
            <person name="Gong Y."/>
            <person name="Li W."/>
            <person name="Zhang P."/>
        </authorList>
    </citation>
    <scope>NUCLEOTIDE SEQUENCE [LARGE SCALE GENOMIC DNA]</scope>
    <source>
        <strain evidence="4">DYQJB</strain>
        <tissue evidence="4">Leaf</tissue>
    </source>
</reference>
<accession>A0ABD1MJV0</accession>
<dbReference type="Pfam" id="PF03168">
    <property type="entry name" value="LEA_2"/>
    <property type="match status" value="1"/>
</dbReference>
<keyword evidence="5" id="KW-1185">Reference proteome</keyword>
<keyword evidence="2" id="KW-0812">Transmembrane</keyword>